<protein>
    <recommendedName>
        <fullName evidence="3">Serpin domain-containing protein</fullName>
    </recommendedName>
</protein>
<dbReference type="Gene3D" id="3.30.497.10">
    <property type="entry name" value="Antithrombin, subunit I, domain 2"/>
    <property type="match status" value="1"/>
</dbReference>
<comment type="similarity">
    <text evidence="1 2">Belongs to the serpin family.</text>
</comment>
<evidence type="ECO:0000256" key="1">
    <source>
        <dbReference type="ARBA" id="ARBA00009500"/>
    </source>
</evidence>
<reference evidence="4" key="1">
    <citation type="journal article" date="2020" name="bioRxiv">
        <title>Comparative genomics of Chlamydomonas.</title>
        <authorList>
            <person name="Craig R.J."/>
            <person name="Hasan A.R."/>
            <person name="Ness R.W."/>
            <person name="Keightley P.D."/>
        </authorList>
    </citation>
    <scope>NUCLEOTIDE SEQUENCE</scope>
    <source>
        <strain evidence="4">SAG 7.73</strain>
    </source>
</reference>
<organism evidence="4 5">
    <name type="scientific">Chlamydomonas incerta</name>
    <dbReference type="NCBI Taxonomy" id="51695"/>
    <lineage>
        <taxon>Eukaryota</taxon>
        <taxon>Viridiplantae</taxon>
        <taxon>Chlorophyta</taxon>
        <taxon>core chlorophytes</taxon>
        <taxon>Chlorophyceae</taxon>
        <taxon>CS clade</taxon>
        <taxon>Chlamydomonadales</taxon>
        <taxon>Chlamydomonadaceae</taxon>
        <taxon>Chlamydomonas</taxon>
    </lineage>
</organism>
<sequence>MSAKVVKAAGQDVAPVSPALGALAKASYSLFLEAAAGTGASKGTFLSPMSIVYALTLALNGAGPKTPTHSELLSVIAGGAENAAALGEADLNSELGRTMTLLHEAGAGEAEGSASRMVLANSVWTHRGTTLKKEYVDAMHSLFDATAREAVNGAKDVNAWVEGVTKGMIKDLVQTDQWDAILANAIYFKGFWTHAFKKEDTFPGAFTTGAKASKEVQFMCKNFEPQDRIAAVRKEGLYDAVALPYKGDVFSAIALLPAEGVALEAALKDWGSGPQKLRPVGKCFVKLPKFKVESQLSLKTVLHKMGVKEAFGGCADFSRLSSHKMFVDDVVHKAVVEVDEEGTVAAAATAVMMLRCALPMPAPEFIFNRPFAFIIMHSPTGLPAFVGTVNDPSL</sequence>
<dbReference type="InterPro" id="IPR036186">
    <property type="entry name" value="Serpin_sf"/>
</dbReference>
<dbReference type="PANTHER" id="PTHR11461:SF211">
    <property type="entry name" value="GH10112P-RELATED"/>
    <property type="match status" value="1"/>
</dbReference>
<dbReference type="GO" id="GO:0004867">
    <property type="term" value="F:serine-type endopeptidase inhibitor activity"/>
    <property type="evidence" value="ECO:0007669"/>
    <property type="project" value="InterPro"/>
</dbReference>
<evidence type="ECO:0000313" key="5">
    <source>
        <dbReference type="Proteomes" id="UP000650467"/>
    </source>
</evidence>
<dbReference type="GO" id="GO:0005615">
    <property type="term" value="C:extracellular space"/>
    <property type="evidence" value="ECO:0007669"/>
    <property type="project" value="InterPro"/>
</dbReference>
<gene>
    <name evidence="4" type="ORF">HXX76_006826</name>
</gene>
<dbReference type="AlphaFoldDB" id="A0A835SYQ7"/>
<dbReference type="InterPro" id="IPR042185">
    <property type="entry name" value="Serpin_sf_2"/>
</dbReference>
<evidence type="ECO:0000259" key="3">
    <source>
        <dbReference type="SMART" id="SM00093"/>
    </source>
</evidence>
<name>A0A835SYQ7_CHLIN</name>
<feature type="domain" description="Serpin" evidence="3">
    <location>
        <begin position="28"/>
        <end position="392"/>
    </location>
</feature>
<comment type="caution">
    <text evidence="4">The sequence shown here is derived from an EMBL/GenBank/DDBJ whole genome shotgun (WGS) entry which is preliminary data.</text>
</comment>
<evidence type="ECO:0000313" key="4">
    <source>
        <dbReference type="EMBL" id="KAG2435623.1"/>
    </source>
</evidence>
<dbReference type="SUPFAM" id="SSF56574">
    <property type="entry name" value="Serpins"/>
    <property type="match status" value="1"/>
</dbReference>
<dbReference type="PANTHER" id="PTHR11461">
    <property type="entry name" value="SERINE PROTEASE INHIBITOR, SERPIN"/>
    <property type="match status" value="1"/>
</dbReference>
<dbReference type="InterPro" id="IPR000215">
    <property type="entry name" value="Serpin_fam"/>
</dbReference>
<proteinExistence type="inferred from homology"/>
<dbReference type="InterPro" id="IPR023796">
    <property type="entry name" value="Serpin_dom"/>
</dbReference>
<dbReference type="Gene3D" id="2.30.39.10">
    <property type="entry name" value="Alpha-1-antitrypsin, domain 1"/>
    <property type="match status" value="1"/>
</dbReference>
<evidence type="ECO:0000256" key="2">
    <source>
        <dbReference type="RuleBase" id="RU000411"/>
    </source>
</evidence>
<dbReference type="OrthoDB" id="1063785at2759"/>
<dbReference type="EMBL" id="JAEHOC010000014">
    <property type="protein sequence ID" value="KAG2435623.1"/>
    <property type="molecule type" value="Genomic_DNA"/>
</dbReference>
<dbReference type="Proteomes" id="UP000650467">
    <property type="component" value="Unassembled WGS sequence"/>
</dbReference>
<dbReference type="SMART" id="SM00093">
    <property type="entry name" value="SERPIN"/>
    <property type="match status" value="1"/>
</dbReference>
<accession>A0A835SYQ7</accession>
<dbReference type="InterPro" id="IPR042178">
    <property type="entry name" value="Serpin_sf_1"/>
</dbReference>
<dbReference type="CDD" id="cd00172">
    <property type="entry name" value="serpin"/>
    <property type="match status" value="1"/>
</dbReference>
<dbReference type="Pfam" id="PF00079">
    <property type="entry name" value="Serpin"/>
    <property type="match status" value="1"/>
</dbReference>
<keyword evidence="5" id="KW-1185">Reference proteome</keyword>